<reference evidence="3 4" key="1">
    <citation type="submission" date="2020-08" db="EMBL/GenBank/DDBJ databases">
        <authorList>
            <person name="Newling K."/>
            <person name="Davey J."/>
            <person name="Forrester S."/>
        </authorList>
    </citation>
    <scope>NUCLEOTIDE SEQUENCE [LARGE SCALE GENOMIC DNA]</scope>
    <source>
        <strain evidence="4">Crithidia deanei Carvalho (ATCC PRA-265)</strain>
    </source>
</reference>
<gene>
    <name evidence="3" type="ORF">ADEAN_000886700</name>
</gene>
<dbReference type="Pfam" id="PF00132">
    <property type="entry name" value="Hexapep"/>
    <property type="match status" value="1"/>
</dbReference>
<dbReference type="PROSITE" id="PS00101">
    <property type="entry name" value="HEXAPEP_TRANSFERASES"/>
    <property type="match status" value="1"/>
</dbReference>
<organism evidence="3 4">
    <name type="scientific">Angomonas deanei</name>
    <dbReference type="NCBI Taxonomy" id="59799"/>
    <lineage>
        <taxon>Eukaryota</taxon>
        <taxon>Discoba</taxon>
        <taxon>Euglenozoa</taxon>
        <taxon>Kinetoplastea</taxon>
        <taxon>Metakinetoplastina</taxon>
        <taxon>Trypanosomatida</taxon>
        <taxon>Trypanosomatidae</taxon>
        <taxon>Strigomonadinae</taxon>
        <taxon>Angomonas</taxon>
    </lineage>
</organism>
<dbReference type="PANTHER" id="PTHR23416">
    <property type="entry name" value="SIALIC ACID SYNTHASE-RELATED"/>
    <property type="match status" value="1"/>
</dbReference>
<proteinExistence type="inferred from homology"/>
<dbReference type="InterPro" id="IPR018357">
    <property type="entry name" value="Hexapep_transf_CS"/>
</dbReference>
<dbReference type="PANTHER" id="PTHR23416:SF23">
    <property type="entry name" value="ACETYLTRANSFERASE C18B11.09C-RELATED"/>
    <property type="match status" value="1"/>
</dbReference>
<name>A0A7G2CPA5_9TRYP</name>
<dbReference type="InterPro" id="IPR001451">
    <property type="entry name" value="Hexapep"/>
</dbReference>
<evidence type="ECO:0000313" key="3">
    <source>
        <dbReference type="EMBL" id="CAD2221335.1"/>
    </source>
</evidence>
<dbReference type="Gene3D" id="2.160.10.10">
    <property type="entry name" value="Hexapeptide repeat proteins"/>
    <property type="match status" value="1"/>
</dbReference>
<dbReference type="EMBL" id="LR877164">
    <property type="protein sequence ID" value="CAD2221335.1"/>
    <property type="molecule type" value="Genomic_DNA"/>
</dbReference>
<dbReference type="AlphaFoldDB" id="A0A7G2CPA5"/>
<keyword evidence="2 3" id="KW-0808">Transferase</keyword>
<dbReference type="CDD" id="cd03357">
    <property type="entry name" value="LbH_MAT_GAT"/>
    <property type="match status" value="1"/>
</dbReference>
<sequence length="187" mass="20094">MKTVFERIQGGELVSNLDPQFKELDVVVARTRKLLLAANLAPTNVEMKEHLGKIFGKPLDENTWFFAPFFTNCGNSTKIGKNVFVNTGAKFLDIGGITIDDNVLIAPNVSLCTEGHPLEPPRDSLYAKPIHIKHDVWIGASATILPGVTVGENSMVAAGSVVVKDVPPNTVVAGVPAKVIKLINAKL</sequence>
<dbReference type="InterPro" id="IPR051159">
    <property type="entry name" value="Hexapeptide_acetyltransf"/>
</dbReference>
<keyword evidence="4" id="KW-1185">Reference proteome</keyword>
<evidence type="ECO:0000256" key="2">
    <source>
        <dbReference type="ARBA" id="ARBA00022679"/>
    </source>
</evidence>
<accession>A0A7G2CPA5</accession>
<protein>
    <submittedName>
        <fullName evidence="3">Hexapeptide repeat of succinyl-transferase/Bacterial transferase hexapeptide (Six repeats), putative</fullName>
    </submittedName>
</protein>
<dbReference type="SUPFAM" id="SSF51161">
    <property type="entry name" value="Trimeric LpxA-like enzymes"/>
    <property type="match status" value="1"/>
</dbReference>
<dbReference type="GO" id="GO:0008374">
    <property type="term" value="F:O-acyltransferase activity"/>
    <property type="evidence" value="ECO:0007669"/>
    <property type="project" value="TreeGrafter"/>
</dbReference>
<evidence type="ECO:0000256" key="1">
    <source>
        <dbReference type="ARBA" id="ARBA00007274"/>
    </source>
</evidence>
<evidence type="ECO:0000313" key="4">
    <source>
        <dbReference type="Proteomes" id="UP000515908"/>
    </source>
</evidence>
<comment type="similarity">
    <text evidence="1">Belongs to the transferase hexapeptide repeat family.</text>
</comment>
<dbReference type="VEuPathDB" id="TriTrypDB:ADEAN_000886700"/>
<dbReference type="InterPro" id="IPR011004">
    <property type="entry name" value="Trimer_LpxA-like_sf"/>
</dbReference>
<dbReference type="Proteomes" id="UP000515908">
    <property type="component" value="Chromosome 20"/>
</dbReference>